<dbReference type="SUPFAM" id="SSF109854">
    <property type="entry name" value="DinB/YfiT-like putative metalloenzymes"/>
    <property type="match status" value="1"/>
</dbReference>
<evidence type="ECO:0000256" key="2">
    <source>
        <dbReference type="ARBA" id="ARBA00022723"/>
    </source>
</evidence>
<comment type="similarity">
    <text evidence="1">Belongs to the DinB family.</text>
</comment>
<accession>A0ABW4ZR14</accession>
<evidence type="ECO:0000313" key="4">
    <source>
        <dbReference type="Proteomes" id="UP001597387"/>
    </source>
</evidence>
<keyword evidence="2" id="KW-0479">Metal-binding</keyword>
<reference evidence="4" key="1">
    <citation type="journal article" date="2019" name="Int. J. Syst. Evol. Microbiol.">
        <title>The Global Catalogue of Microorganisms (GCM) 10K type strain sequencing project: providing services to taxonomists for standard genome sequencing and annotation.</title>
        <authorList>
            <consortium name="The Broad Institute Genomics Platform"/>
            <consortium name="The Broad Institute Genome Sequencing Center for Infectious Disease"/>
            <person name="Wu L."/>
            <person name="Ma J."/>
        </authorList>
    </citation>
    <scope>NUCLEOTIDE SEQUENCE [LARGE SCALE GENOMIC DNA]</scope>
    <source>
        <strain evidence="4">KCTC 42217</strain>
    </source>
</reference>
<organism evidence="3 4">
    <name type="scientific">Paradesertivirga mongoliensis</name>
    <dbReference type="NCBI Taxonomy" id="2100740"/>
    <lineage>
        <taxon>Bacteria</taxon>
        <taxon>Pseudomonadati</taxon>
        <taxon>Bacteroidota</taxon>
        <taxon>Sphingobacteriia</taxon>
        <taxon>Sphingobacteriales</taxon>
        <taxon>Sphingobacteriaceae</taxon>
        <taxon>Paradesertivirga</taxon>
    </lineage>
</organism>
<gene>
    <name evidence="3" type="ORF">ACFSJU_19435</name>
</gene>
<proteinExistence type="inferred from homology"/>
<evidence type="ECO:0000313" key="3">
    <source>
        <dbReference type="EMBL" id="MFD2164588.1"/>
    </source>
</evidence>
<dbReference type="Gene3D" id="1.20.120.450">
    <property type="entry name" value="dinb family like domain"/>
    <property type="match status" value="1"/>
</dbReference>
<evidence type="ECO:0000256" key="1">
    <source>
        <dbReference type="ARBA" id="ARBA00008635"/>
    </source>
</evidence>
<sequence length="168" mass="19315">METNQTATASYIISQEQLLEHWQGHRRLTRRVIEVFPEDKLFSYSIGGMRPFSVMAMELIDLAGGISGIVNGEWKSTDEMSHANGNLPKTKAELLVLWDEVTEQIEKYWPQLSAERFQEVVMAFGAYEGPVYSTLLYFIDNEIHHRGQAYVYLRSLGITPPPFWERGN</sequence>
<keyword evidence="4" id="KW-1185">Reference proteome</keyword>
<dbReference type="InterPro" id="IPR034660">
    <property type="entry name" value="DinB/YfiT-like"/>
</dbReference>
<comment type="caution">
    <text evidence="3">The sequence shown here is derived from an EMBL/GenBank/DDBJ whole genome shotgun (WGS) entry which is preliminary data.</text>
</comment>
<name>A0ABW4ZR14_9SPHI</name>
<dbReference type="InterPro" id="IPR007837">
    <property type="entry name" value="DinB"/>
</dbReference>
<dbReference type="Pfam" id="PF05163">
    <property type="entry name" value="DinB"/>
    <property type="match status" value="1"/>
</dbReference>
<dbReference type="EMBL" id="JBHUHZ010000006">
    <property type="protein sequence ID" value="MFD2164588.1"/>
    <property type="molecule type" value="Genomic_DNA"/>
</dbReference>
<protein>
    <submittedName>
        <fullName evidence="3">DinB family protein</fullName>
    </submittedName>
</protein>
<dbReference type="Proteomes" id="UP001597387">
    <property type="component" value="Unassembled WGS sequence"/>
</dbReference>
<dbReference type="RefSeq" id="WP_255901568.1">
    <property type="nucleotide sequence ID" value="NZ_JAFMZO010000002.1"/>
</dbReference>